<organism evidence="2 3">
    <name type="scientific">Woeseia oceani</name>
    <dbReference type="NCBI Taxonomy" id="1548547"/>
    <lineage>
        <taxon>Bacteria</taxon>
        <taxon>Pseudomonadati</taxon>
        <taxon>Pseudomonadota</taxon>
        <taxon>Gammaproteobacteria</taxon>
        <taxon>Woeseiales</taxon>
        <taxon>Woeseiaceae</taxon>
        <taxon>Woeseia</taxon>
    </lineage>
</organism>
<dbReference type="SMART" id="SM00054">
    <property type="entry name" value="EFh"/>
    <property type="match status" value="1"/>
</dbReference>
<dbReference type="InterPro" id="IPR011992">
    <property type="entry name" value="EF-hand-dom_pair"/>
</dbReference>
<accession>A0A193LKK8</accession>
<evidence type="ECO:0000313" key="2">
    <source>
        <dbReference type="EMBL" id="ANO53095.1"/>
    </source>
</evidence>
<name>A0A193LKK8_9GAMM</name>
<dbReference type="Proteomes" id="UP000092695">
    <property type="component" value="Chromosome"/>
</dbReference>
<evidence type="ECO:0000313" key="3">
    <source>
        <dbReference type="Proteomes" id="UP000092695"/>
    </source>
</evidence>
<reference evidence="2 3" key="1">
    <citation type="submission" date="2016-06" db="EMBL/GenBank/DDBJ databases">
        <title>Complete genome sequence of a deep-branching marine Gamma Proteobacterium Woeseia oceani type strain XK5.</title>
        <authorList>
            <person name="Mu D."/>
            <person name="Du Z."/>
        </authorList>
    </citation>
    <scope>NUCLEOTIDE SEQUENCE [LARGE SCALE GENOMIC DNA]</scope>
    <source>
        <strain evidence="2 3">XK5</strain>
    </source>
</reference>
<keyword evidence="3" id="KW-1185">Reference proteome</keyword>
<dbReference type="PROSITE" id="PS00018">
    <property type="entry name" value="EF_HAND_1"/>
    <property type="match status" value="1"/>
</dbReference>
<dbReference type="KEGG" id="woc:BA177_08065"/>
<proteinExistence type="predicted"/>
<gene>
    <name evidence="2" type="ORF">BA177_08065</name>
</gene>
<dbReference type="InterPro" id="IPR018247">
    <property type="entry name" value="EF_Hand_1_Ca_BS"/>
</dbReference>
<dbReference type="CDD" id="cd00051">
    <property type="entry name" value="EFh"/>
    <property type="match status" value="1"/>
</dbReference>
<sequence length="69" mass="8182">MEAELIRIFSRFDTDGSGYIEEAEFHKILDSLGYDESNEVRSLEFAAIDDDEDGKVRFREFADWWLDNR</sequence>
<dbReference type="InterPro" id="IPR002048">
    <property type="entry name" value="EF_hand_dom"/>
</dbReference>
<protein>
    <recommendedName>
        <fullName evidence="1">EF-hand domain-containing protein</fullName>
    </recommendedName>
</protein>
<dbReference type="AlphaFoldDB" id="A0A193LKK8"/>
<dbReference type="STRING" id="1548547.BA177_08065"/>
<dbReference type="SUPFAM" id="SSF47473">
    <property type="entry name" value="EF-hand"/>
    <property type="match status" value="1"/>
</dbReference>
<dbReference type="Gene3D" id="1.10.238.10">
    <property type="entry name" value="EF-hand"/>
    <property type="match status" value="1"/>
</dbReference>
<dbReference type="GO" id="GO:0005509">
    <property type="term" value="F:calcium ion binding"/>
    <property type="evidence" value="ECO:0007669"/>
    <property type="project" value="InterPro"/>
</dbReference>
<feature type="domain" description="EF-hand" evidence="1">
    <location>
        <begin position="1"/>
        <end position="35"/>
    </location>
</feature>
<evidence type="ECO:0000259" key="1">
    <source>
        <dbReference type="PROSITE" id="PS50222"/>
    </source>
</evidence>
<dbReference type="EMBL" id="CP016268">
    <property type="protein sequence ID" value="ANO53095.1"/>
    <property type="molecule type" value="Genomic_DNA"/>
</dbReference>
<dbReference type="Pfam" id="PF13499">
    <property type="entry name" value="EF-hand_7"/>
    <property type="match status" value="1"/>
</dbReference>
<dbReference type="PROSITE" id="PS50222">
    <property type="entry name" value="EF_HAND_2"/>
    <property type="match status" value="1"/>
</dbReference>